<keyword evidence="3" id="KW-1185">Reference proteome</keyword>
<name>A0A0H4VIS8_9SPHN</name>
<dbReference type="AlphaFoldDB" id="A0A0H4VIS8"/>
<dbReference type="EMBL" id="CP011310">
    <property type="protein sequence ID" value="AKQ42859.2"/>
    <property type="molecule type" value="Genomic_DNA"/>
</dbReference>
<evidence type="ECO:0000313" key="2">
    <source>
        <dbReference type="EMBL" id="AKQ42859.2"/>
    </source>
</evidence>
<dbReference type="KEGG" id="ery:CP97_13710"/>
<proteinExistence type="predicted"/>
<protein>
    <recommendedName>
        <fullName evidence="4">Lipocalin-like domain-containing protein</fullName>
    </recommendedName>
</protein>
<dbReference type="PROSITE" id="PS51257">
    <property type="entry name" value="PROKAR_LIPOPROTEIN"/>
    <property type="match status" value="1"/>
</dbReference>
<dbReference type="Proteomes" id="UP000059113">
    <property type="component" value="Chromosome"/>
</dbReference>
<gene>
    <name evidence="2" type="ORF">CP97_13710</name>
</gene>
<reference evidence="2 3" key="1">
    <citation type="journal article" date="2015" name="Int. J. Syst. Evol. Microbiol.">
        <title>Erythrobacter atlanticus sp. nov., a bacterium from ocean sediment able to degrade polycyclic aromatic hydrocarbons.</title>
        <authorList>
            <person name="Zhuang L."/>
            <person name="Liu Y."/>
            <person name="Wang L."/>
            <person name="Wang W."/>
            <person name="Shao Z."/>
        </authorList>
    </citation>
    <scope>NUCLEOTIDE SEQUENCE [LARGE SCALE GENOMIC DNA]</scope>
    <source>
        <strain evidence="3">s21-N3</strain>
    </source>
</reference>
<evidence type="ECO:0000256" key="1">
    <source>
        <dbReference type="SAM" id="SignalP"/>
    </source>
</evidence>
<feature type="chain" id="PRO_5007772111" description="Lipocalin-like domain-containing protein" evidence="1">
    <location>
        <begin position="21"/>
        <end position="147"/>
    </location>
</feature>
<reference evidence="3" key="2">
    <citation type="submission" date="2015-04" db="EMBL/GenBank/DDBJ databases">
        <title>The complete genome sequence of Erythrobacter sp. s21-N3.</title>
        <authorList>
            <person name="Zhuang L."/>
            <person name="Liu Y."/>
            <person name="Shao Z."/>
        </authorList>
    </citation>
    <scope>NUCLEOTIDE SEQUENCE [LARGE SCALE GENOMIC DNA]</scope>
    <source>
        <strain evidence="3">s21-N3</strain>
    </source>
</reference>
<evidence type="ECO:0000313" key="3">
    <source>
        <dbReference type="Proteomes" id="UP000059113"/>
    </source>
</evidence>
<keyword evidence="1" id="KW-0732">Signal</keyword>
<accession>A0A0H4VIS8</accession>
<sequence length="147" mass="15420">MGMRNWIICAASFAMLSACAEEAEEPVMEEPVEDAVLTDMNGETMEGYLGTWTVQYPDGAEGMTTNNPDGTYDYVLPDGTEASGTWEFGAAESCWDADGDGEGTGACYTVSAGDENGTRVLTMADGTQIKVTPVSDAADDETAAAVE</sequence>
<feature type="signal peptide" evidence="1">
    <location>
        <begin position="1"/>
        <end position="20"/>
    </location>
</feature>
<dbReference type="InterPro" id="IPR047002">
    <property type="entry name" value="Tcp10_C_sf"/>
</dbReference>
<dbReference type="Gene3D" id="2.60.450.20">
    <property type="match status" value="1"/>
</dbReference>
<organism evidence="2 3">
    <name type="scientific">Aurantiacibacter atlanticus</name>
    <dbReference type="NCBI Taxonomy" id="1648404"/>
    <lineage>
        <taxon>Bacteria</taxon>
        <taxon>Pseudomonadati</taxon>
        <taxon>Pseudomonadota</taxon>
        <taxon>Alphaproteobacteria</taxon>
        <taxon>Sphingomonadales</taxon>
        <taxon>Erythrobacteraceae</taxon>
        <taxon>Aurantiacibacter</taxon>
    </lineage>
</organism>
<evidence type="ECO:0008006" key="4">
    <source>
        <dbReference type="Google" id="ProtNLM"/>
    </source>
</evidence>